<sequence>MSENFLRLIPIDPQYIPSPVAQYQVKSLLASFLPEKEIQVKISEEIEFIDAGNNLELIQCPACEVTVSCGWWSAMMDHAYTSSHFHNLNVTMPCCATVASLNNLRYMWPVGFARFVIEIRAPERGLAEHLQPIIQPMLGCPIRKIHAHY</sequence>
<dbReference type="EMBL" id="BSRI01000002">
    <property type="protein sequence ID" value="GLV60214.1"/>
    <property type="molecule type" value="Genomic_DNA"/>
</dbReference>
<organism evidence="1 2">
    <name type="scientific">Dictyobacter halimunensis</name>
    <dbReference type="NCBI Taxonomy" id="3026934"/>
    <lineage>
        <taxon>Bacteria</taxon>
        <taxon>Bacillati</taxon>
        <taxon>Chloroflexota</taxon>
        <taxon>Ktedonobacteria</taxon>
        <taxon>Ktedonobacterales</taxon>
        <taxon>Dictyobacteraceae</taxon>
        <taxon>Dictyobacter</taxon>
    </lineage>
</organism>
<comment type="caution">
    <text evidence="1">The sequence shown here is derived from an EMBL/GenBank/DDBJ whole genome shotgun (WGS) entry which is preliminary data.</text>
</comment>
<gene>
    <name evidence="1" type="ORF">KDH_70350</name>
</gene>
<keyword evidence="2" id="KW-1185">Reference proteome</keyword>
<evidence type="ECO:0000313" key="1">
    <source>
        <dbReference type="EMBL" id="GLV60214.1"/>
    </source>
</evidence>
<accession>A0ABQ6G5Z3</accession>
<dbReference type="Proteomes" id="UP001344906">
    <property type="component" value="Unassembled WGS sequence"/>
</dbReference>
<reference evidence="1 2" key="1">
    <citation type="submission" date="2023-02" db="EMBL/GenBank/DDBJ databases">
        <title>Dictyobacter halimunensis sp. nov., a new member of the class Ktedonobacteria from forest soil in a geothermal area.</title>
        <authorList>
            <person name="Rachmania M.K."/>
            <person name="Ningsih F."/>
            <person name="Sakai Y."/>
            <person name="Yabe S."/>
            <person name="Yokota A."/>
            <person name="Sjamsuridzal W."/>
        </authorList>
    </citation>
    <scope>NUCLEOTIDE SEQUENCE [LARGE SCALE GENOMIC DNA]</scope>
    <source>
        <strain evidence="1 2">S3.2.2.5</strain>
    </source>
</reference>
<proteinExistence type="predicted"/>
<name>A0ABQ6G5Z3_9CHLR</name>
<dbReference type="RefSeq" id="WP_338257221.1">
    <property type="nucleotide sequence ID" value="NZ_BSRI01000002.1"/>
</dbReference>
<protein>
    <submittedName>
        <fullName evidence="1">Uncharacterized protein</fullName>
    </submittedName>
</protein>
<evidence type="ECO:0000313" key="2">
    <source>
        <dbReference type="Proteomes" id="UP001344906"/>
    </source>
</evidence>